<keyword evidence="1" id="KW-1133">Transmembrane helix</keyword>
<evidence type="ECO:0000256" key="1">
    <source>
        <dbReference type="SAM" id="Phobius"/>
    </source>
</evidence>
<keyword evidence="1" id="KW-0812">Transmembrane</keyword>
<comment type="caution">
    <text evidence="2">The sequence shown here is derived from an EMBL/GenBank/DDBJ whole genome shotgun (WGS) entry which is preliminary data.</text>
</comment>
<dbReference type="EMBL" id="VSSQ01000034">
    <property type="protein sequence ID" value="MPL66916.1"/>
    <property type="molecule type" value="Genomic_DNA"/>
</dbReference>
<proteinExistence type="predicted"/>
<dbReference type="AlphaFoldDB" id="A0A644TJ02"/>
<feature type="transmembrane region" description="Helical" evidence="1">
    <location>
        <begin position="29"/>
        <end position="53"/>
    </location>
</feature>
<gene>
    <name evidence="2" type="ORF">SDC9_12605</name>
</gene>
<sequence>MAACGPALRSAIMLTQVANMEYAMIKDVWFLRIYAAICLVLAGAIVAGAASAAHIAKPGPEPQILTIVNATGEDILSMGFQTGRSMHFVRFDMPPAGRDDIENPGSVANLRVDTGLALWIFKDVPLAKAQSVTLRMGEKPLLELAFSKGEQQRLTGEVQSLLPGPDAGPVCALDRFRPGMPMKDVCTLLSATPQRDDNDAVLASLGFAGMVWAARLEPAQRGEKPSSKTPLVLDHMELRRKLDQETLDKLLNALYEQKYSPWQAELPGLDINFTQMPSMDLNKQKDMLRQVLEYFMSASKGEATIMLAPTEMLPKLADADAPSSDVQLFTITLRPASKNLVVDVAAYQENEESR</sequence>
<name>A0A644TJ02_9ZZZZ</name>
<organism evidence="2">
    <name type="scientific">bioreactor metagenome</name>
    <dbReference type="NCBI Taxonomy" id="1076179"/>
    <lineage>
        <taxon>unclassified sequences</taxon>
        <taxon>metagenomes</taxon>
        <taxon>ecological metagenomes</taxon>
    </lineage>
</organism>
<evidence type="ECO:0000313" key="2">
    <source>
        <dbReference type="EMBL" id="MPL66916.1"/>
    </source>
</evidence>
<protein>
    <submittedName>
        <fullName evidence="2">Uncharacterized protein</fullName>
    </submittedName>
</protein>
<accession>A0A644TJ02</accession>
<keyword evidence="1" id="KW-0472">Membrane</keyword>
<reference evidence="2" key="1">
    <citation type="submission" date="2019-08" db="EMBL/GenBank/DDBJ databases">
        <authorList>
            <person name="Kucharzyk K."/>
            <person name="Murdoch R.W."/>
            <person name="Higgins S."/>
            <person name="Loffler F."/>
        </authorList>
    </citation>
    <scope>NUCLEOTIDE SEQUENCE</scope>
</reference>